<reference evidence="4" key="1">
    <citation type="submission" date="2020-10" db="EMBL/GenBank/DDBJ databases">
        <title>Unveiling of a novel bifunctional photoreceptor, Dualchrome1, isolated from a cosmopolitan green alga.</title>
        <authorList>
            <person name="Suzuki S."/>
            <person name="Kawachi M."/>
        </authorList>
    </citation>
    <scope>NUCLEOTIDE SEQUENCE</scope>
    <source>
        <strain evidence="4">NIES 2893</strain>
    </source>
</reference>
<evidence type="ECO:0000256" key="1">
    <source>
        <dbReference type="SAM" id="MobiDB-lite"/>
    </source>
</evidence>
<keyword evidence="2" id="KW-0812">Transmembrane</keyword>
<keyword evidence="2" id="KW-1133">Transmembrane helix</keyword>
<keyword evidence="2" id="KW-0472">Membrane</keyword>
<feature type="region of interest" description="Disordered" evidence="1">
    <location>
        <begin position="1"/>
        <end position="36"/>
    </location>
</feature>
<comment type="caution">
    <text evidence="4">The sequence shown here is derived from an EMBL/GenBank/DDBJ whole genome shotgun (WGS) entry which is preliminary data.</text>
</comment>
<keyword evidence="5" id="KW-1185">Reference proteome</keyword>
<organism evidence="4 5">
    <name type="scientific">Pycnococcus provasolii</name>
    <dbReference type="NCBI Taxonomy" id="41880"/>
    <lineage>
        <taxon>Eukaryota</taxon>
        <taxon>Viridiplantae</taxon>
        <taxon>Chlorophyta</taxon>
        <taxon>Pseudoscourfieldiophyceae</taxon>
        <taxon>Pseudoscourfieldiales</taxon>
        <taxon>Pycnococcaceae</taxon>
        <taxon>Pycnococcus</taxon>
    </lineage>
</organism>
<dbReference type="Proteomes" id="UP000660262">
    <property type="component" value="Unassembled WGS sequence"/>
</dbReference>
<protein>
    <recommendedName>
        <fullName evidence="3">Cux N-terminal domain-containing protein</fullName>
    </recommendedName>
</protein>
<dbReference type="EMBL" id="BNJQ01000002">
    <property type="protein sequence ID" value="GHP01822.1"/>
    <property type="molecule type" value="Genomic_DNA"/>
</dbReference>
<feature type="transmembrane region" description="Helical" evidence="2">
    <location>
        <begin position="162"/>
        <end position="182"/>
    </location>
</feature>
<dbReference type="InterPro" id="IPR057476">
    <property type="entry name" value="Cux_N"/>
</dbReference>
<dbReference type="Pfam" id="PF25398">
    <property type="entry name" value="CUX1_N"/>
    <property type="match status" value="1"/>
</dbReference>
<name>A0A830H5M7_9CHLO</name>
<evidence type="ECO:0000313" key="5">
    <source>
        <dbReference type="Proteomes" id="UP000660262"/>
    </source>
</evidence>
<sequence>MADSSSDPAPSSSVDAPSRAASSGGSNSSGSGSGSQQSCLSYWRTVDLSSCRAEIDSFGVQVATYQDASTSARRKLAEQAREHKPIEGEQQKQVLLLRQRDLDLRRLLSERAGREALALAGEHDVERGASKGGTRSGRFANVHDRAAVALAKGLLSSGAFRAFVAGYLTCLHSLVFLVLAWVGHRGSHHHHLSAAELARECAREVGMRGLLSSV</sequence>
<gene>
    <name evidence="4" type="ORF">PPROV_000057900</name>
</gene>
<proteinExistence type="predicted"/>
<feature type="domain" description="Cux N-terminal" evidence="3">
    <location>
        <begin position="36"/>
        <end position="93"/>
    </location>
</feature>
<evidence type="ECO:0000256" key="2">
    <source>
        <dbReference type="SAM" id="Phobius"/>
    </source>
</evidence>
<evidence type="ECO:0000259" key="3">
    <source>
        <dbReference type="Pfam" id="PF25398"/>
    </source>
</evidence>
<accession>A0A830H5M7</accession>
<dbReference type="AlphaFoldDB" id="A0A830H5M7"/>
<evidence type="ECO:0000313" key="4">
    <source>
        <dbReference type="EMBL" id="GHP01822.1"/>
    </source>
</evidence>